<reference evidence="6 7" key="1">
    <citation type="submission" date="2020-02" db="EMBL/GenBank/DDBJ databases">
        <title>Genome sequencing for Kineobactrum sp. M2.</title>
        <authorList>
            <person name="Park S.-J."/>
        </authorList>
    </citation>
    <scope>NUCLEOTIDE SEQUENCE [LARGE SCALE GENOMIC DNA]</scope>
    <source>
        <strain evidence="6 7">M2</strain>
    </source>
</reference>
<evidence type="ECO:0000256" key="4">
    <source>
        <dbReference type="SAM" id="Phobius"/>
    </source>
</evidence>
<evidence type="ECO:0000256" key="2">
    <source>
        <dbReference type="ARBA" id="ARBA00022963"/>
    </source>
</evidence>
<protein>
    <submittedName>
        <fullName evidence="6">Dienelactone hydrolase</fullName>
    </submittedName>
</protein>
<dbReference type="Gene3D" id="2.40.100.10">
    <property type="entry name" value="Cyclophilin-like"/>
    <property type="match status" value="1"/>
</dbReference>
<feature type="transmembrane region" description="Helical" evidence="4">
    <location>
        <begin position="6"/>
        <end position="22"/>
    </location>
</feature>
<gene>
    <name evidence="6" type="ORF">G3T16_14275</name>
</gene>
<evidence type="ECO:0000256" key="3">
    <source>
        <dbReference type="ARBA" id="ARBA00023098"/>
    </source>
</evidence>
<evidence type="ECO:0000259" key="5">
    <source>
        <dbReference type="PROSITE" id="PS50072"/>
    </source>
</evidence>
<dbReference type="RefSeq" id="WP_163495823.1">
    <property type="nucleotide sequence ID" value="NZ_CP048711.1"/>
</dbReference>
<sequence length="717" mass="78330">MLFLDSVLGLALLVFVLSWWATRWRWRRPVLLGAALIGLAAAALGWLDYRWQSAPGAAVALLALLVAIVGALRRAPPRAGRPWLSGTLWLLLTAVAVLPLYLFPVRDLPAPSGAHPVGSAEFALIDESRRGLLGAAADEPRRLLIRVWYPASTVAGLEPRPYFSELEAATTATGLGRVIGVPFLLQYLKHVSTHAYPAAPVLDAADALPVVIYSHGYTSFAGQNSALMEELASHGYLVFAVQHSYDASPTVLPDGEVLAMDPALIETMRAAMEPTPAFIQAVASHDLAERRAGQIQLREQALARDDRIATISAAAWLEDRRFVLDALQQAAVPAAVQALVRAGDYRRTGQMGMSFGGSATGALCMVDSRCAAAVNLDGANFHETPLGANIPVPFLMLYSDPAYLAQAVSPGSDAPRRGFNEFSYERPELAGLRPDVYRFIVSRVRHLGLSDLTLFMRNPARAQLLGSIDAGAALQIQNDFVRGFFDTHLRNQEVDFPQAQLAQHTQWVTRERIDDVREWWLEQHPGDRTERVILETTLGLIELALYPRRAPLSTANFLAYVEAGHYDGATLYRVTNTTLEHGIDVVQGGLMGEVIISDIGAYERAEAPLPRVAHETTERTGIPNERATLAFARLEPGTATSEFFFNIQDNPGLDTGEASRNPDGQGYATFGRVLRGLPLLERIQALPTREAAPIPMLERQLLERPVVITRAYRVAEG</sequence>
<dbReference type="GO" id="GO:0016042">
    <property type="term" value="P:lipid catabolic process"/>
    <property type="evidence" value="ECO:0007669"/>
    <property type="project" value="UniProtKB-KW"/>
</dbReference>
<keyword evidence="2" id="KW-0442">Lipid degradation</keyword>
<dbReference type="EMBL" id="CP048711">
    <property type="protein sequence ID" value="QIB66389.1"/>
    <property type="molecule type" value="Genomic_DNA"/>
</dbReference>
<dbReference type="AlphaFoldDB" id="A0A6C0U4N9"/>
<evidence type="ECO:0000313" key="6">
    <source>
        <dbReference type="EMBL" id="QIB66389.1"/>
    </source>
</evidence>
<keyword evidence="4" id="KW-0472">Membrane</keyword>
<dbReference type="Proteomes" id="UP000477680">
    <property type="component" value="Chromosome"/>
</dbReference>
<dbReference type="PANTHER" id="PTHR10272">
    <property type="entry name" value="PLATELET-ACTIVATING FACTOR ACETYLHYDROLASE"/>
    <property type="match status" value="1"/>
</dbReference>
<feature type="transmembrane region" description="Helical" evidence="4">
    <location>
        <begin position="84"/>
        <end position="103"/>
    </location>
</feature>
<dbReference type="PANTHER" id="PTHR10272:SF0">
    <property type="entry name" value="PLATELET-ACTIVATING FACTOR ACETYLHYDROLASE"/>
    <property type="match status" value="1"/>
</dbReference>
<evidence type="ECO:0000256" key="1">
    <source>
        <dbReference type="ARBA" id="ARBA00022801"/>
    </source>
</evidence>
<keyword evidence="7" id="KW-1185">Reference proteome</keyword>
<dbReference type="GO" id="GO:0003847">
    <property type="term" value="F:1-alkyl-2-acetylglycerophosphocholine esterase activity"/>
    <property type="evidence" value="ECO:0007669"/>
    <property type="project" value="TreeGrafter"/>
</dbReference>
<dbReference type="GO" id="GO:0003755">
    <property type="term" value="F:peptidyl-prolyl cis-trans isomerase activity"/>
    <property type="evidence" value="ECO:0007669"/>
    <property type="project" value="InterPro"/>
</dbReference>
<keyword evidence="4" id="KW-1133">Transmembrane helix</keyword>
<evidence type="ECO:0000313" key="7">
    <source>
        <dbReference type="Proteomes" id="UP000477680"/>
    </source>
</evidence>
<keyword evidence="3" id="KW-0443">Lipid metabolism</keyword>
<dbReference type="Pfam" id="PF00160">
    <property type="entry name" value="Pro_isomerase"/>
    <property type="match status" value="1"/>
</dbReference>
<feature type="domain" description="PPIase cyclophilin-type" evidence="5">
    <location>
        <begin position="528"/>
        <end position="713"/>
    </location>
</feature>
<feature type="transmembrane region" description="Helical" evidence="4">
    <location>
        <begin position="53"/>
        <end position="72"/>
    </location>
</feature>
<dbReference type="InterPro" id="IPR029000">
    <property type="entry name" value="Cyclophilin-like_dom_sf"/>
</dbReference>
<dbReference type="SUPFAM" id="SSF53474">
    <property type="entry name" value="alpha/beta-Hydrolases"/>
    <property type="match status" value="1"/>
</dbReference>
<dbReference type="SUPFAM" id="SSF50891">
    <property type="entry name" value="Cyclophilin-like"/>
    <property type="match status" value="1"/>
</dbReference>
<accession>A0A6C0U4N9</accession>
<dbReference type="Gene3D" id="3.40.50.1820">
    <property type="entry name" value="alpha/beta hydrolase"/>
    <property type="match status" value="1"/>
</dbReference>
<dbReference type="PROSITE" id="PS50072">
    <property type="entry name" value="CSA_PPIASE_2"/>
    <property type="match status" value="1"/>
</dbReference>
<proteinExistence type="predicted"/>
<organism evidence="6 7">
    <name type="scientific">Kineobactrum salinum</name>
    <dbReference type="NCBI Taxonomy" id="2708301"/>
    <lineage>
        <taxon>Bacteria</taxon>
        <taxon>Pseudomonadati</taxon>
        <taxon>Pseudomonadota</taxon>
        <taxon>Gammaproteobacteria</taxon>
        <taxon>Cellvibrionales</taxon>
        <taxon>Halieaceae</taxon>
        <taxon>Kineobactrum</taxon>
    </lineage>
</organism>
<dbReference type="InterPro" id="IPR029058">
    <property type="entry name" value="AB_hydrolase_fold"/>
</dbReference>
<name>A0A6C0U4N9_9GAMM</name>
<keyword evidence="1 6" id="KW-0378">Hydrolase</keyword>
<feature type="transmembrane region" description="Helical" evidence="4">
    <location>
        <begin position="29"/>
        <end position="47"/>
    </location>
</feature>
<keyword evidence="4" id="KW-0812">Transmembrane</keyword>
<dbReference type="Pfam" id="PF03403">
    <property type="entry name" value="PAF-AH_p_II"/>
    <property type="match status" value="1"/>
</dbReference>
<dbReference type="KEGG" id="kim:G3T16_14275"/>
<dbReference type="InterPro" id="IPR002130">
    <property type="entry name" value="Cyclophilin-type_PPIase_dom"/>
</dbReference>